<dbReference type="PANTHER" id="PTHR22779">
    <property type="entry name" value="SD17342P"/>
    <property type="match status" value="1"/>
</dbReference>
<feature type="transmembrane region" description="Helical" evidence="6">
    <location>
        <begin position="55"/>
        <end position="74"/>
    </location>
</feature>
<proteinExistence type="inferred from homology"/>
<dbReference type="Pfam" id="PF10190">
    <property type="entry name" value="Tmemb_170"/>
    <property type="match status" value="1"/>
</dbReference>
<dbReference type="Proteomes" id="UP001342314">
    <property type="component" value="Unassembled WGS sequence"/>
</dbReference>
<dbReference type="PANTHER" id="PTHR22779:SF6">
    <property type="entry name" value="SD17342P"/>
    <property type="match status" value="1"/>
</dbReference>
<dbReference type="AlphaFoldDB" id="A0AAV5GPN0"/>
<reference evidence="7 8" key="1">
    <citation type="submission" date="2021-12" db="EMBL/GenBank/DDBJ databases">
        <title>High titer production of polyol ester of fatty acids by Rhodotorula paludigena BS15 towards product separation-free biomass refinery.</title>
        <authorList>
            <person name="Mano J."/>
            <person name="Ono H."/>
            <person name="Tanaka T."/>
            <person name="Naito K."/>
            <person name="Sushida H."/>
            <person name="Ike M."/>
            <person name="Tokuyasu K."/>
            <person name="Kitaoka M."/>
        </authorList>
    </citation>
    <scope>NUCLEOTIDE SEQUENCE [LARGE SCALE GENOMIC DNA]</scope>
    <source>
        <strain evidence="7 8">BS15</strain>
    </source>
</reference>
<comment type="similarity">
    <text evidence="2">Belongs to the TMEM170 family.</text>
</comment>
<dbReference type="EMBL" id="BQKY01000009">
    <property type="protein sequence ID" value="GJN91470.1"/>
    <property type="molecule type" value="Genomic_DNA"/>
</dbReference>
<comment type="subcellular location">
    <subcellularLocation>
        <location evidence="1">Membrane</location>
        <topology evidence="1">Multi-pass membrane protein</topology>
    </subcellularLocation>
</comment>
<sequence length="148" mass="16141">MSALDDAGANNIWVAPPDGYVEPSWPGLYNPLGYGAARYLYRPEQIWRFTVYDTLVLVGAVYFFAGCLCGANFARRHPRLALLAPVVYSTVGIGLGFVGATIIGYCLAALYNAAFLRMSTWVPALYSLILTLTLILSSTTIQNKAFMS</sequence>
<evidence type="ECO:0000313" key="8">
    <source>
        <dbReference type="Proteomes" id="UP001342314"/>
    </source>
</evidence>
<keyword evidence="8" id="KW-1185">Reference proteome</keyword>
<keyword evidence="4 6" id="KW-1133">Transmembrane helix</keyword>
<keyword evidence="5 6" id="KW-0472">Membrane</keyword>
<feature type="transmembrane region" description="Helical" evidence="6">
    <location>
        <begin position="86"/>
        <end position="111"/>
    </location>
</feature>
<protein>
    <submittedName>
        <fullName evidence="7">Uncharacterized protein</fullName>
    </submittedName>
</protein>
<evidence type="ECO:0000256" key="6">
    <source>
        <dbReference type="SAM" id="Phobius"/>
    </source>
</evidence>
<comment type="caution">
    <text evidence="7">The sequence shown here is derived from an EMBL/GenBank/DDBJ whole genome shotgun (WGS) entry which is preliminary data.</text>
</comment>
<dbReference type="InterPro" id="IPR019334">
    <property type="entry name" value="TMEM170A/B/YPR153W-like"/>
</dbReference>
<accession>A0AAV5GPN0</accession>
<dbReference type="GO" id="GO:0016020">
    <property type="term" value="C:membrane"/>
    <property type="evidence" value="ECO:0007669"/>
    <property type="project" value="UniProtKB-SubCell"/>
</dbReference>
<evidence type="ECO:0000256" key="5">
    <source>
        <dbReference type="ARBA" id="ARBA00023136"/>
    </source>
</evidence>
<keyword evidence="3 6" id="KW-0812">Transmembrane</keyword>
<name>A0AAV5GPN0_9BASI</name>
<evidence type="ECO:0000256" key="4">
    <source>
        <dbReference type="ARBA" id="ARBA00022989"/>
    </source>
</evidence>
<feature type="transmembrane region" description="Helical" evidence="6">
    <location>
        <begin position="123"/>
        <end position="141"/>
    </location>
</feature>
<organism evidence="7 8">
    <name type="scientific">Rhodotorula paludigena</name>
    <dbReference type="NCBI Taxonomy" id="86838"/>
    <lineage>
        <taxon>Eukaryota</taxon>
        <taxon>Fungi</taxon>
        <taxon>Dikarya</taxon>
        <taxon>Basidiomycota</taxon>
        <taxon>Pucciniomycotina</taxon>
        <taxon>Microbotryomycetes</taxon>
        <taxon>Sporidiobolales</taxon>
        <taxon>Sporidiobolaceae</taxon>
        <taxon>Rhodotorula</taxon>
    </lineage>
</organism>
<evidence type="ECO:0000256" key="3">
    <source>
        <dbReference type="ARBA" id="ARBA00022692"/>
    </source>
</evidence>
<evidence type="ECO:0000256" key="1">
    <source>
        <dbReference type="ARBA" id="ARBA00004141"/>
    </source>
</evidence>
<evidence type="ECO:0000256" key="2">
    <source>
        <dbReference type="ARBA" id="ARBA00006325"/>
    </source>
</evidence>
<evidence type="ECO:0000313" key="7">
    <source>
        <dbReference type="EMBL" id="GJN91470.1"/>
    </source>
</evidence>
<gene>
    <name evidence="7" type="ORF">Rhopal_004493-T1</name>
</gene>